<dbReference type="Proteomes" id="UP000235015">
    <property type="component" value="Unassembled WGS sequence"/>
</dbReference>
<name>A0A2N6CSM5_9GAMM</name>
<dbReference type="RefSeq" id="WP_273440771.1">
    <property type="nucleotide sequence ID" value="NZ_PKUN01000028.1"/>
</dbReference>
<dbReference type="PANTHER" id="PTHR33495:SF15">
    <property type="entry name" value="STAS DOMAIN-CONTAINING PROTEIN"/>
    <property type="match status" value="1"/>
</dbReference>
<dbReference type="InterPro" id="IPR002645">
    <property type="entry name" value="STAS_dom"/>
</dbReference>
<organism evidence="2 3">
    <name type="scientific">Sedimenticola selenatireducens</name>
    <dbReference type="NCBI Taxonomy" id="191960"/>
    <lineage>
        <taxon>Bacteria</taxon>
        <taxon>Pseudomonadati</taxon>
        <taxon>Pseudomonadota</taxon>
        <taxon>Gammaproteobacteria</taxon>
        <taxon>Chromatiales</taxon>
        <taxon>Sedimenticolaceae</taxon>
        <taxon>Sedimenticola</taxon>
    </lineage>
</organism>
<dbReference type="InterPro" id="IPR036513">
    <property type="entry name" value="STAS_dom_sf"/>
</dbReference>
<evidence type="ECO:0000313" key="3">
    <source>
        <dbReference type="Proteomes" id="UP000235015"/>
    </source>
</evidence>
<gene>
    <name evidence="2" type="ORF">C0630_17370</name>
</gene>
<evidence type="ECO:0000313" key="2">
    <source>
        <dbReference type="EMBL" id="PLX60105.1"/>
    </source>
</evidence>
<dbReference type="AlphaFoldDB" id="A0A2N6CSM5"/>
<evidence type="ECO:0000259" key="1">
    <source>
        <dbReference type="PROSITE" id="PS50801"/>
    </source>
</evidence>
<proteinExistence type="predicted"/>
<dbReference type="Pfam" id="PF13466">
    <property type="entry name" value="STAS_2"/>
    <property type="match status" value="1"/>
</dbReference>
<feature type="domain" description="STAS" evidence="1">
    <location>
        <begin position="14"/>
        <end position="100"/>
    </location>
</feature>
<comment type="caution">
    <text evidence="2">The sequence shown here is derived from an EMBL/GenBank/DDBJ whole genome shotgun (WGS) entry which is preliminary data.</text>
</comment>
<protein>
    <submittedName>
        <fullName evidence="2">Anti-sigma factor antagonist</fullName>
    </submittedName>
</protein>
<dbReference type="SUPFAM" id="SSF52091">
    <property type="entry name" value="SpoIIaa-like"/>
    <property type="match status" value="1"/>
</dbReference>
<sequence length="100" mass="11240">MGIVVVDSKDEQQVLLKVTGRFDFSSHHEFSSAYEQFPKGEWQFTVDLSATEYMDSSSMGMLLQLKEHACGEKPVSLVNPSDAVREILQNASLDRLFVIV</sequence>
<dbReference type="Gene3D" id="3.30.750.24">
    <property type="entry name" value="STAS domain"/>
    <property type="match status" value="1"/>
</dbReference>
<dbReference type="CDD" id="cd07043">
    <property type="entry name" value="STAS_anti-anti-sigma_factors"/>
    <property type="match status" value="1"/>
</dbReference>
<dbReference type="STRING" id="1111735.GCA_000428045_01921"/>
<dbReference type="EMBL" id="PKUN01000028">
    <property type="protein sequence ID" value="PLX60105.1"/>
    <property type="molecule type" value="Genomic_DNA"/>
</dbReference>
<dbReference type="PANTHER" id="PTHR33495">
    <property type="entry name" value="ANTI-SIGMA FACTOR ANTAGONIST TM_1081-RELATED-RELATED"/>
    <property type="match status" value="1"/>
</dbReference>
<reference evidence="2 3" key="1">
    <citation type="submission" date="2017-11" db="EMBL/GenBank/DDBJ databases">
        <title>Genome-resolved metagenomics identifies genetic mobility, metabolic interactions, and unexpected diversity in perchlorate-reducing communities.</title>
        <authorList>
            <person name="Barnum T.P."/>
            <person name="Figueroa I.A."/>
            <person name="Carlstrom C.I."/>
            <person name="Lucas L.N."/>
            <person name="Engelbrektson A.L."/>
            <person name="Coates J.D."/>
        </authorList>
    </citation>
    <scope>NUCLEOTIDE SEQUENCE [LARGE SCALE GENOMIC DNA]</scope>
    <source>
        <strain evidence="2">BM301</strain>
    </source>
</reference>
<dbReference type="PROSITE" id="PS50801">
    <property type="entry name" value="STAS"/>
    <property type="match status" value="1"/>
</dbReference>
<dbReference type="GO" id="GO:0043856">
    <property type="term" value="F:anti-sigma factor antagonist activity"/>
    <property type="evidence" value="ECO:0007669"/>
    <property type="project" value="TreeGrafter"/>
</dbReference>
<accession>A0A2N6CSM5</accession>
<dbReference type="InterPro" id="IPR058548">
    <property type="entry name" value="MlaB-like_STAS"/>
</dbReference>